<dbReference type="PROSITE" id="PS51832">
    <property type="entry name" value="HD_GYP"/>
    <property type="match status" value="1"/>
</dbReference>
<dbReference type="Gene3D" id="1.10.3210.10">
    <property type="entry name" value="Hypothetical protein af1432"/>
    <property type="match status" value="1"/>
</dbReference>
<organism evidence="2 3">
    <name type="scientific">Alkalibaculum sporogenes</name>
    <dbReference type="NCBI Taxonomy" id="2655001"/>
    <lineage>
        <taxon>Bacteria</taxon>
        <taxon>Bacillati</taxon>
        <taxon>Bacillota</taxon>
        <taxon>Clostridia</taxon>
        <taxon>Eubacteriales</taxon>
        <taxon>Eubacteriaceae</taxon>
        <taxon>Alkalibaculum</taxon>
    </lineage>
</organism>
<dbReference type="PANTHER" id="PTHR43155:SF2">
    <property type="entry name" value="CYCLIC DI-GMP PHOSPHODIESTERASE PA4108"/>
    <property type="match status" value="1"/>
</dbReference>
<gene>
    <name evidence="2" type="ORF">GC105_08675</name>
</gene>
<evidence type="ECO:0000313" key="3">
    <source>
        <dbReference type="Proteomes" id="UP000440004"/>
    </source>
</evidence>
<evidence type="ECO:0000259" key="1">
    <source>
        <dbReference type="PROSITE" id="PS51832"/>
    </source>
</evidence>
<evidence type="ECO:0000313" key="2">
    <source>
        <dbReference type="EMBL" id="MPW25862.1"/>
    </source>
</evidence>
<sequence>MNLKTIYIKKQVKNILPGDIILHPIYRTDGLMLINKNKELLPKTIEIIKKQISENAMVLVVNNTSDFYNFVNNKVFQTDNFIEDIQEIFRIFNKYHYMQNIEIDSYMPTEYKNHSSFQEENTTNVNRLFSEIFSKMPLWNNMENVLESEYLKRRTKKIKNDFLDLLITEESFHIWLEEIRNTDNTLMIHSINVTCIALLMGLVLELNDNDLIDLCIASLFSNAGFINIKETVSKIYHSENSTSIVKKHLETFSDITSSSPYLRRTSIIYGILDSHEFYNGTGYPNKKVGQEISLYGRILHICHHYDVIINGYFSDTYLSPQQAVNAILENTEGRFDKDIVKLFIYRTNYLKLGQTYSLTNNQTGVIIGFTDYIDSPHLPIVQLENGKVVDLSIKD</sequence>
<dbReference type="InterPro" id="IPR037522">
    <property type="entry name" value="HD_GYP_dom"/>
</dbReference>
<dbReference type="CDD" id="cd00077">
    <property type="entry name" value="HDc"/>
    <property type="match status" value="1"/>
</dbReference>
<keyword evidence="3" id="KW-1185">Reference proteome</keyword>
<dbReference type="Pfam" id="PF13487">
    <property type="entry name" value="HD_5"/>
    <property type="match status" value="1"/>
</dbReference>
<feature type="domain" description="HD-GYP" evidence="1">
    <location>
        <begin position="164"/>
        <end position="359"/>
    </location>
</feature>
<dbReference type="AlphaFoldDB" id="A0A6A7K8Z4"/>
<name>A0A6A7K8Z4_9FIRM</name>
<comment type="caution">
    <text evidence="2">The sequence shown here is derived from an EMBL/GenBank/DDBJ whole genome shotgun (WGS) entry which is preliminary data.</text>
</comment>
<dbReference type="Proteomes" id="UP000440004">
    <property type="component" value="Unassembled WGS sequence"/>
</dbReference>
<dbReference type="PANTHER" id="PTHR43155">
    <property type="entry name" value="CYCLIC DI-GMP PHOSPHODIESTERASE PA4108-RELATED"/>
    <property type="match status" value="1"/>
</dbReference>
<dbReference type="SUPFAM" id="SSF109604">
    <property type="entry name" value="HD-domain/PDEase-like"/>
    <property type="match status" value="1"/>
</dbReference>
<reference evidence="2 3" key="1">
    <citation type="submission" date="2019-10" db="EMBL/GenBank/DDBJ databases">
        <title>Alkalibaculum tamaniensis sp.nov., a new alkaliphilic acetogen, isolated on methoxylated aromatics from a mud volcano.</title>
        <authorList>
            <person name="Khomyakova M.A."/>
            <person name="Merkel A.Y."/>
            <person name="Bonch-Osmolovskaya E.A."/>
            <person name="Slobodkin A.I."/>
        </authorList>
    </citation>
    <scope>NUCLEOTIDE SEQUENCE [LARGE SCALE GENOMIC DNA]</scope>
    <source>
        <strain evidence="2 3">M08DMB</strain>
    </source>
</reference>
<protein>
    <recommendedName>
        <fullName evidence="1">HD-GYP domain-containing protein</fullName>
    </recommendedName>
</protein>
<dbReference type="InterPro" id="IPR003607">
    <property type="entry name" value="HD/PDEase_dom"/>
</dbReference>
<proteinExistence type="predicted"/>
<dbReference type="RefSeq" id="WP_152803743.1">
    <property type="nucleotide sequence ID" value="NZ_WHNX01000011.1"/>
</dbReference>
<dbReference type="EMBL" id="WHNX01000011">
    <property type="protein sequence ID" value="MPW25862.1"/>
    <property type="molecule type" value="Genomic_DNA"/>
</dbReference>
<accession>A0A6A7K8Z4</accession>